<dbReference type="Proteomes" id="UP000239002">
    <property type="component" value="Unassembled WGS sequence"/>
</dbReference>
<evidence type="ECO:0000313" key="3">
    <source>
        <dbReference type="Proteomes" id="UP000239002"/>
    </source>
</evidence>
<proteinExistence type="predicted"/>
<evidence type="ECO:0000313" key="2">
    <source>
        <dbReference type="EMBL" id="PPK96493.1"/>
    </source>
</evidence>
<reference evidence="2 3" key="1">
    <citation type="submission" date="2018-02" db="EMBL/GenBank/DDBJ databases">
        <title>Genomic Encyclopedia of Archaeal and Bacterial Type Strains, Phase II (KMG-II): from individual species to whole genera.</title>
        <authorList>
            <person name="Goeker M."/>
        </authorList>
    </citation>
    <scope>NUCLEOTIDE SEQUENCE [LARGE SCALE GENOMIC DNA]</scope>
    <source>
        <strain evidence="2 3">DSM 16809</strain>
    </source>
</reference>
<comment type="caution">
    <text evidence="2">The sequence shown here is derived from an EMBL/GenBank/DDBJ whole genome shotgun (WGS) entry which is preliminary data.</text>
</comment>
<keyword evidence="1" id="KW-0472">Membrane</keyword>
<feature type="transmembrane region" description="Helical" evidence="1">
    <location>
        <begin position="40"/>
        <end position="58"/>
    </location>
</feature>
<sequence>MMLVKFHIFILMLVQQAPPPPEFETKMAPTPVGDVVPLDTNLWILLAVAVALIGYVAVSKFKKVA</sequence>
<name>A0A2S6IQF9_9FLAO</name>
<keyword evidence="1" id="KW-1133">Transmembrane helix</keyword>
<accession>A0A2S6IQF9</accession>
<keyword evidence="3" id="KW-1185">Reference proteome</keyword>
<dbReference type="AlphaFoldDB" id="A0A2S6IQF9"/>
<protein>
    <submittedName>
        <fullName evidence="2">Uncharacterized protein</fullName>
    </submittedName>
</protein>
<evidence type="ECO:0000256" key="1">
    <source>
        <dbReference type="SAM" id="Phobius"/>
    </source>
</evidence>
<organism evidence="2 3">
    <name type="scientific">Nonlabens xylanidelens</name>
    <dbReference type="NCBI Taxonomy" id="191564"/>
    <lineage>
        <taxon>Bacteria</taxon>
        <taxon>Pseudomonadati</taxon>
        <taxon>Bacteroidota</taxon>
        <taxon>Flavobacteriia</taxon>
        <taxon>Flavobacteriales</taxon>
        <taxon>Flavobacteriaceae</taxon>
        <taxon>Nonlabens</taxon>
    </lineage>
</organism>
<dbReference type="EMBL" id="PTJE01000001">
    <property type="protein sequence ID" value="PPK96493.1"/>
    <property type="molecule type" value="Genomic_DNA"/>
</dbReference>
<keyword evidence="1" id="KW-0812">Transmembrane</keyword>
<gene>
    <name evidence="2" type="ORF">LY01_00313</name>
</gene>